<dbReference type="RefSeq" id="WP_092162237.1">
    <property type="nucleotide sequence ID" value="NZ_FNGA01000004.1"/>
</dbReference>
<evidence type="ECO:0000313" key="2">
    <source>
        <dbReference type="Proteomes" id="UP000199053"/>
    </source>
</evidence>
<organism evidence="1 2">
    <name type="scientific">Maridesulfovibrio ferrireducens</name>
    <dbReference type="NCBI Taxonomy" id="246191"/>
    <lineage>
        <taxon>Bacteria</taxon>
        <taxon>Pseudomonadati</taxon>
        <taxon>Thermodesulfobacteriota</taxon>
        <taxon>Desulfovibrionia</taxon>
        <taxon>Desulfovibrionales</taxon>
        <taxon>Desulfovibrionaceae</taxon>
        <taxon>Maridesulfovibrio</taxon>
    </lineage>
</organism>
<dbReference type="Proteomes" id="UP000199053">
    <property type="component" value="Unassembled WGS sequence"/>
</dbReference>
<dbReference type="OrthoDB" id="5452542at2"/>
<evidence type="ECO:0000313" key="1">
    <source>
        <dbReference type="EMBL" id="SDL38010.1"/>
    </source>
</evidence>
<reference evidence="2" key="1">
    <citation type="submission" date="2016-10" db="EMBL/GenBank/DDBJ databases">
        <authorList>
            <person name="Varghese N."/>
            <person name="Submissions S."/>
        </authorList>
    </citation>
    <scope>NUCLEOTIDE SEQUENCE [LARGE SCALE GENOMIC DNA]</scope>
    <source>
        <strain evidence="2">DSM 16995</strain>
    </source>
</reference>
<dbReference type="AlphaFoldDB" id="A0A1G9JK64"/>
<proteinExistence type="predicted"/>
<evidence type="ECO:0008006" key="3">
    <source>
        <dbReference type="Google" id="ProtNLM"/>
    </source>
</evidence>
<dbReference type="EMBL" id="FNGA01000004">
    <property type="protein sequence ID" value="SDL38010.1"/>
    <property type="molecule type" value="Genomic_DNA"/>
</dbReference>
<protein>
    <recommendedName>
        <fullName evidence="3">Universal stress protein family protein</fullName>
    </recommendedName>
</protein>
<gene>
    <name evidence="1" type="ORF">SAMN05660337_2840</name>
</gene>
<keyword evidence="2" id="KW-1185">Reference proteome</keyword>
<accession>A0A1G9JK64</accession>
<dbReference type="STRING" id="246191.SAMN05660337_2840"/>
<name>A0A1G9JK64_9BACT</name>
<sequence length="203" mass="22560">MATVQNVKCFLDRHYKTTVNNQCNTCSVGTWAINREQSSSDNKERRFFLKTFLNRFRTKDQNSTAAQVENDQIVNTLSESTRPGCKILVVSKGSAFSGNVVSYAVEMAAKTKSSLVALNLDEHGSNFNNFRSESEDNIASFSAKATEAGLLFAHIVKKGAEDSVVAELHCADNEFRYVMEDVVTTKSTKQAIPVYTHAMLRVK</sequence>